<gene>
    <name evidence="9" type="ORF">QE152_g34</name>
</gene>
<dbReference type="InterPro" id="IPR013604">
    <property type="entry name" value="7TM_chemorcpt"/>
</dbReference>
<accession>A0AAW1NGK4</accession>
<evidence type="ECO:0000256" key="7">
    <source>
        <dbReference type="ARBA" id="ARBA00023224"/>
    </source>
</evidence>
<comment type="caution">
    <text evidence="9">The sequence shown here is derived from an EMBL/GenBank/DDBJ whole genome shotgun (WGS) entry which is preliminary data.</text>
</comment>
<keyword evidence="7" id="KW-0807">Transducer</keyword>
<dbReference type="GO" id="GO:0007165">
    <property type="term" value="P:signal transduction"/>
    <property type="evidence" value="ECO:0007669"/>
    <property type="project" value="UniProtKB-KW"/>
</dbReference>
<dbReference type="GO" id="GO:0050909">
    <property type="term" value="P:sensory perception of taste"/>
    <property type="evidence" value="ECO:0007669"/>
    <property type="project" value="InterPro"/>
</dbReference>
<protein>
    <submittedName>
        <fullName evidence="9">7tm Chemosensory receptor</fullName>
    </submittedName>
</protein>
<dbReference type="GO" id="GO:0043025">
    <property type="term" value="C:neuronal cell body"/>
    <property type="evidence" value="ECO:0007669"/>
    <property type="project" value="TreeGrafter"/>
</dbReference>
<evidence type="ECO:0000256" key="2">
    <source>
        <dbReference type="ARBA" id="ARBA00022475"/>
    </source>
</evidence>
<keyword evidence="6 9" id="KW-0675">Receptor</keyword>
<dbReference type="EMBL" id="JASPKY010000001">
    <property type="protein sequence ID" value="KAK9759159.1"/>
    <property type="molecule type" value="Genomic_DNA"/>
</dbReference>
<dbReference type="GO" id="GO:0008049">
    <property type="term" value="P:male courtship behavior"/>
    <property type="evidence" value="ECO:0007669"/>
    <property type="project" value="TreeGrafter"/>
</dbReference>
<dbReference type="Pfam" id="PF08395">
    <property type="entry name" value="7tm_7"/>
    <property type="match status" value="1"/>
</dbReference>
<evidence type="ECO:0000313" key="9">
    <source>
        <dbReference type="EMBL" id="KAK9759159.1"/>
    </source>
</evidence>
<dbReference type="AlphaFoldDB" id="A0AAW1NGK4"/>
<dbReference type="GO" id="GO:0030424">
    <property type="term" value="C:axon"/>
    <property type="evidence" value="ECO:0007669"/>
    <property type="project" value="TreeGrafter"/>
</dbReference>
<reference evidence="9 10" key="1">
    <citation type="journal article" date="2024" name="BMC Genomics">
        <title>De novo assembly and annotation of Popillia japonica's genome with initial clues to its potential as an invasive pest.</title>
        <authorList>
            <person name="Cucini C."/>
            <person name="Boschi S."/>
            <person name="Funari R."/>
            <person name="Cardaioli E."/>
            <person name="Iannotti N."/>
            <person name="Marturano G."/>
            <person name="Paoli F."/>
            <person name="Bruttini M."/>
            <person name="Carapelli A."/>
            <person name="Frati F."/>
            <person name="Nardi F."/>
        </authorList>
    </citation>
    <scope>NUCLEOTIDE SEQUENCE [LARGE SCALE GENOMIC DNA]</scope>
    <source>
        <strain evidence="9">DMR45628</strain>
    </source>
</reference>
<comment type="subcellular location">
    <subcellularLocation>
        <location evidence="1">Cell membrane</location>
        <topology evidence="1">Multi-pass membrane protein</topology>
    </subcellularLocation>
</comment>
<dbReference type="GO" id="GO:0007635">
    <property type="term" value="P:chemosensory behavior"/>
    <property type="evidence" value="ECO:0007669"/>
    <property type="project" value="TreeGrafter"/>
</dbReference>
<evidence type="ECO:0000256" key="8">
    <source>
        <dbReference type="SAM" id="Phobius"/>
    </source>
</evidence>
<evidence type="ECO:0000313" key="10">
    <source>
        <dbReference type="Proteomes" id="UP001458880"/>
    </source>
</evidence>
<feature type="transmembrane region" description="Helical" evidence="8">
    <location>
        <begin position="56"/>
        <end position="79"/>
    </location>
</feature>
<name>A0AAW1NGK4_POPJA</name>
<dbReference type="GO" id="GO:0030425">
    <property type="term" value="C:dendrite"/>
    <property type="evidence" value="ECO:0007669"/>
    <property type="project" value="TreeGrafter"/>
</dbReference>
<dbReference type="Proteomes" id="UP001458880">
    <property type="component" value="Unassembled WGS sequence"/>
</dbReference>
<keyword evidence="3 8" id="KW-0812">Transmembrane</keyword>
<evidence type="ECO:0000256" key="6">
    <source>
        <dbReference type="ARBA" id="ARBA00023170"/>
    </source>
</evidence>
<keyword evidence="5 8" id="KW-0472">Membrane</keyword>
<feature type="transmembrane region" description="Helical" evidence="8">
    <location>
        <begin position="163"/>
        <end position="181"/>
    </location>
</feature>
<organism evidence="9 10">
    <name type="scientific">Popillia japonica</name>
    <name type="common">Japanese beetle</name>
    <dbReference type="NCBI Taxonomy" id="7064"/>
    <lineage>
        <taxon>Eukaryota</taxon>
        <taxon>Metazoa</taxon>
        <taxon>Ecdysozoa</taxon>
        <taxon>Arthropoda</taxon>
        <taxon>Hexapoda</taxon>
        <taxon>Insecta</taxon>
        <taxon>Pterygota</taxon>
        <taxon>Neoptera</taxon>
        <taxon>Endopterygota</taxon>
        <taxon>Coleoptera</taxon>
        <taxon>Polyphaga</taxon>
        <taxon>Scarabaeiformia</taxon>
        <taxon>Scarabaeidae</taxon>
        <taxon>Rutelinae</taxon>
        <taxon>Popillia</taxon>
    </lineage>
</organism>
<feature type="transmembrane region" description="Helical" evidence="8">
    <location>
        <begin position="85"/>
        <end position="109"/>
    </location>
</feature>
<evidence type="ECO:0000256" key="1">
    <source>
        <dbReference type="ARBA" id="ARBA00004651"/>
    </source>
</evidence>
<dbReference type="PANTHER" id="PTHR21143:SF133">
    <property type="entry name" value="GUSTATORY AND PHEROMONE RECEPTOR 32A-RELATED"/>
    <property type="match status" value="1"/>
</dbReference>
<keyword evidence="10" id="KW-1185">Reference proteome</keyword>
<evidence type="ECO:0000256" key="4">
    <source>
        <dbReference type="ARBA" id="ARBA00022989"/>
    </source>
</evidence>
<dbReference type="PANTHER" id="PTHR21143">
    <property type="entry name" value="INVERTEBRATE GUSTATORY RECEPTOR"/>
    <property type="match status" value="1"/>
</dbReference>
<proteinExistence type="predicted"/>
<keyword evidence="4 8" id="KW-1133">Transmembrane helix</keyword>
<dbReference type="GO" id="GO:0005886">
    <property type="term" value="C:plasma membrane"/>
    <property type="evidence" value="ECO:0007669"/>
    <property type="project" value="UniProtKB-SubCell"/>
</dbReference>
<evidence type="ECO:0000256" key="3">
    <source>
        <dbReference type="ARBA" id="ARBA00022692"/>
    </source>
</evidence>
<evidence type="ECO:0000256" key="5">
    <source>
        <dbReference type="ARBA" id="ARBA00023136"/>
    </source>
</evidence>
<sequence>MFRNLNTLFTRNFLRKHQIKVLHQLNDVEVLDELVQTYQYLTGALRRINSSVSSQILFLMGFYFSSLTLQVLSIVQHIIHFKSIIYIIWGICAVLIKEVVKLWILLTIADNCQQEEDKIKKILYKIVDYNKGLQLRTKINGFATQLFHDKIELSAAGFFRLDLTVLVSILSAVVTYCAILYQSDPNINSMQQIYGFEQTP</sequence>
<keyword evidence="2" id="KW-1003">Cell membrane</keyword>